<keyword evidence="6" id="KW-0808">Transferase</keyword>
<keyword evidence="4" id="KW-0472">Membrane</keyword>
<comment type="caution">
    <text evidence="6">The sequence shown here is derived from an EMBL/GenBank/DDBJ whole genome shotgun (WGS) entry which is preliminary data.</text>
</comment>
<keyword evidence="7" id="KW-1185">Reference proteome</keyword>
<feature type="transmembrane region" description="Helical" evidence="4">
    <location>
        <begin position="132"/>
        <end position="157"/>
    </location>
</feature>
<keyword evidence="4" id="KW-1133">Transmembrane helix</keyword>
<feature type="transmembrane region" description="Helical" evidence="4">
    <location>
        <begin position="44"/>
        <end position="61"/>
    </location>
</feature>
<dbReference type="SUPFAM" id="SSF55781">
    <property type="entry name" value="GAF domain-like"/>
    <property type="match status" value="1"/>
</dbReference>
<evidence type="ECO:0000256" key="4">
    <source>
        <dbReference type="SAM" id="Phobius"/>
    </source>
</evidence>
<dbReference type="InterPro" id="IPR004358">
    <property type="entry name" value="Sig_transdc_His_kin-like_C"/>
</dbReference>
<dbReference type="PRINTS" id="PR00344">
    <property type="entry name" value="BCTRLSENSOR"/>
</dbReference>
<accession>A0A844Z7Y9</accession>
<dbReference type="CDD" id="cd00075">
    <property type="entry name" value="HATPase"/>
    <property type="match status" value="1"/>
</dbReference>
<feature type="transmembrane region" description="Helical" evidence="4">
    <location>
        <begin position="266"/>
        <end position="283"/>
    </location>
</feature>
<dbReference type="Pfam" id="PF01590">
    <property type="entry name" value="GAF"/>
    <property type="match status" value="1"/>
</dbReference>
<dbReference type="Gene3D" id="3.30.565.10">
    <property type="entry name" value="Histidine kinase-like ATPase, C-terminal domain"/>
    <property type="match status" value="1"/>
</dbReference>
<keyword evidence="3" id="KW-0597">Phosphoprotein</keyword>
<proteinExistence type="predicted"/>
<dbReference type="RefSeq" id="WP_160613793.1">
    <property type="nucleotide sequence ID" value="NZ_JAUFQM010000001.1"/>
</dbReference>
<keyword evidence="4" id="KW-0812">Transmembrane</keyword>
<dbReference type="PROSITE" id="PS50109">
    <property type="entry name" value="HIS_KIN"/>
    <property type="match status" value="1"/>
</dbReference>
<feature type="transmembrane region" description="Helical" evidence="4">
    <location>
        <begin position="12"/>
        <end position="32"/>
    </location>
</feature>
<dbReference type="GO" id="GO:0000155">
    <property type="term" value="F:phosphorelay sensor kinase activity"/>
    <property type="evidence" value="ECO:0007669"/>
    <property type="project" value="TreeGrafter"/>
</dbReference>
<organism evidence="6 7">
    <name type="scientific">Pontixanthobacter aestiaquae</name>
    <dbReference type="NCBI Taxonomy" id="1509367"/>
    <lineage>
        <taxon>Bacteria</taxon>
        <taxon>Pseudomonadati</taxon>
        <taxon>Pseudomonadota</taxon>
        <taxon>Alphaproteobacteria</taxon>
        <taxon>Sphingomonadales</taxon>
        <taxon>Erythrobacteraceae</taxon>
        <taxon>Pontixanthobacter</taxon>
    </lineage>
</organism>
<dbReference type="InterPro" id="IPR005467">
    <property type="entry name" value="His_kinase_dom"/>
</dbReference>
<evidence type="ECO:0000259" key="5">
    <source>
        <dbReference type="PROSITE" id="PS50109"/>
    </source>
</evidence>
<dbReference type="EMBL" id="WTYZ01000001">
    <property type="protein sequence ID" value="MXO83442.1"/>
    <property type="molecule type" value="Genomic_DNA"/>
</dbReference>
<evidence type="ECO:0000256" key="1">
    <source>
        <dbReference type="ARBA" id="ARBA00000085"/>
    </source>
</evidence>
<gene>
    <name evidence="6" type="primary">prsK</name>
    <name evidence="6" type="ORF">GRI35_08715</name>
</gene>
<reference evidence="6 7" key="1">
    <citation type="submission" date="2019-12" db="EMBL/GenBank/DDBJ databases">
        <title>Genomic-based taxomic classification of the family Erythrobacteraceae.</title>
        <authorList>
            <person name="Xu L."/>
        </authorList>
    </citation>
    <scope>NUCLEOTIDE SEQUENCE [LARGE SCALE GENOMIC DNA]</scope>
    <source>
        <strain evidence="6 7">KCTC 42006</strain>
    </source>
</reference>
<dbReference type="SMART" id="SM00387">
    <property type="entry name" value="HATPase_c"/>
    <property type="match status" value="1"/>
</dbReference>
<dbReference type="AlphaFoldDB" id="A0A844Z7Y9"/>
<sequence length="706" mass="77517">MPSVADFGNLLGFALYLIGGALCAISAVWIAARGDTDRPDHRGLIGALGLTALWCLVVAALGPLSLPALCVEIGRNLAWIFVLFRLFALDGRHQTLKPMRAVIIVLTFVELLQFGLLFVAQRWAITLELNELVFQVSAMFHIMVAVGALVLLHNLYVGATSTARPMLRWSAGGLAALWAFDLHFFTAAYIGGTIPQELVIIRGLVVGLIAVPLAVGSKRSYALMRLKPSRSVTFQSLSLLAIGAYLLLMAGIAQSLSALGGDLGRLAQVGFIFIAVVWSLLWLPSQRLRGWIRVTAIKHLFQHRYDYRAEWLRFTQTIGHGDRTREPLEERIVKALADITDSPSGLLLLPGENEGFELAAQWAWKTVEVPSDPLPAELIKLFEEKNFILDVDDVRKGIDQHGEAGLLPDWIRDEINAWAVVPLRHFDRITGVVVLTRPADPRRLDWEDFDLLKVVGQQLASYLAEQSGQEALMESARFDEFNRRIAFVMHDIKNLASQLSLLARNAERHAENPDFRADMLVTLRNSADKLNALLARLGRYGATNSENCEDIDLCTVARRVVSQYEGVHAVSLVRSEPAKVRADLEGLEQALVHLVQNAIDASDPGSPVYLDVSADGVRARIEVVDSGVGMSPEFIRTSLFKPFVSSKNGGFGIGAFEAREIVRAMGGRLQVDSREGLGTRFIVSFPLAAVAGFLNSSSPHKTAEVA</sequence>
<dbReference type="InterPro" id="IPR014265">
    <property type="entry name" value="XrtA/PrsK"/>
</dbReference>
<dbReference type="Gene3D" id="3.30.450.40">
    <property type="match status" value="1"/>
</dbReference>
<evidence type="ECO:0000256" key="2">
    <source>
        <dbReference type="ARBA" id="ARBA00012438"/>
    </source>
</evidence>
<dbReference type="InterPro" id="IPR036890">
    <property type="entry name" value="HATPase_C_sf"/>
</dbReference>
<dbReference type="Pfam" id="PF02518">
    <property type="entry name" value="HATPase_c"/>
    <property type="match status" value="1"/>
</dbReference>
<dbReference type="InterPro" id="IPR003018">
    <property type="entry name" value="GAF"/>
</dbReference>
<dbReference type="NCBIfam" id="TIGR02916">
    <property type="entry name" value="PEP_his_kin"/>
    <property type="match status" value="1"/>
</dbReference>
<evidence type="ECO:0000313" key="6">
    <source>
        <dbReference type="EMBL" id="MXO83442.1"/>
    </source>
</evidence>
<feature type="transmembrane region" description="Helical" evidence="4">
    <location>
        <begin position="198"/>
        <end position="216"/>
    </location>
</feature>
<keyword evidence="6" id="KW-0418">Kinase</keyword>
<name>A0A844Z7Y9_9SPHN</name>
<feature type="transmembrane region" description="Helical" evidence="4">
    <location>
        <begin position="73"/>
        <end position="89"/>
    </location>
</feature>
<evidence type="ECO:0000256" key="3">
    <source>
        <dbReference type="ARBA" id="ARBA00022553"/>
    </source>
</evidence>
<dbReference type="SUPFAM" id="SSF55874">
    <property type="entry name" value="ATPase domain of HSP90 chaperone/DNA topoisomerase II/histidine kinase"/>
    <property type="match status" value="1"/>
</dbReference>
<feature type="transmembrane region" description="Helical" evidence="4">
    <location>
        <begin position="169"/>
        <end position="192"/>
    </location>
</feature>
<feature type="domain" description="Histidine kinase" evidence="5">
    <location>
        <begin position="487"/>
        <end position="689"/>
    </location>
</feature>
<dbReference type="PANTHER" id="PTHR43547">
    <property type="entry name" value="TWO-COMPONENT HISTIDINE KINASE"/>
    <property type="match status" value="1"/>
</dbReference>
<dbReference type="OrthoDB" id="9785691at2"/>
<dbReference type="PANTHER" id="PTHR43547:SF2">
    <property type="entry name" value="HYBRID SIGNAL TRANSDUCTION HISTIDINE KINASE C"/>
    <property type="match status" value="1"/>
</dbReference>
<feature type="transmembrane region" description="Helical" evidence="4">
    <location>
        <begin position="101"/>
        <end position="120"/>
    </location>
</feature>
<evidence type="ECO:0000313" key="7">
    <source>
        <dbReference type="Proteomes" id="UP000460290"/>
    </source>
</evidence>
<protein>
    <recommendedName>
        <fullName evidence="2">histidine kinase</fullName>
        <ecNumber evidence="2">2.7.13.3</ecNumber>
    </recommendedName>
</protein>
<dbReference type="Proteomes" id="UP000460290">
    <property type="component" value="Unassembled WGS sequence"/>
</dbReference>
<comment type="catalytic activity">
    <reaction evidence="1">
        <text>ATP + protein L-histidine = ADP + protein N-phospho-L-histidine.</text>
        <dbReference type="EC" id="2.7.13.3"/>
    </reaction>
</comment>
<feature type="transmembrane region" description="Helical" evidence="4">
    <location>
        <begin position="237"/>
        <end position="260"/>
    </location>
</feature>
<dbReference type="InterPro" id="IPR003594">
    <property type="entry name" value="HATPase_dom"/>
</dbReference>
<dbReference type="InterPro" id="IPR029016">
    <property type="entry name" value="GAF-like_dom_sf"/>
</dbReference>
<dbReference type="EC" id="2.7.13.3" evidence="2"/>